<accession>A0A9W9ZS24</accession>
<evidence type="ECO:0000313" key="2">
    <source>
        <dbReference type="Proteomes" id="UP001163046"/>
    </source>
</evidence>
<protein>
    <submittedName>
        <fullName evidence="1">Uncharacterized protein</fullName>
    </submittedName>
</protein>
<proteinExistence type="predicted"/>
<name>A0A9W9ZS24_9CNID</name>
<sequence>MLLVIFQTDISSASDVMKCEIRSSCFPSSGCQDTKPMTVDPDSNIILNCSIVTGGLAQGMTWAQAKQRVENSTGSLDLVLQQYNSTKNNETCLCYITSALQVIDFSSSPRYIYEDTPPAKLKRNSNVFSRDGLSLT</sequence>
<keyword evidence="2" id="KW-1185">Reference proteome</keyword>
<evidence type="ECO:0000313" key="1">
    <source>
        <dbReference type="EMBL" id="KAJ7386672.1"/>
    </source>
</evidence>
<dbReference type="OrthoDB" id="10492231at2759"/>
<dbReference type="Proteomes" id="UP001163046">
    <property type="component" value="Unassembled WGS sequence"/>
</dbReference>
<reference evidence="1" key="1">
    <citation type="submission" date="2023-01" db="EMBL/GenBank/DDBJ databases">
        <title>Genome assembly of the deep-sea coral Lophelia pertusa.</title>
        <authorList>
            <person name="Herrera S."/>
            <person name="Cordes E."/>
        </authorList>
    </citation>
    <scope>NUCLEOTIDE SEQUENCE</scope>
    <source>
        <strain evidence="1">USNM1676648</strain>
        <tissue evidence="1">Polyp</tissue>
    </source>
</reference>
<organism evidence="1 2">
    <name type="scientific">Desmophyllum pertusum</name>
    <dbReference type="NCBI Taxonomy" id="174260"/>
    <lineage>
        <taxon>Eukaryota</taxon>
        <taxon>Metazoa</taxon>
        <taxon>Cnidaria</taxon>
        <taxon>Anthozoa</taxon>
        <taxon>Hexacorallia</taxon>
        <taxon>Scleractinia</taxon>
        <taxon>Caryophylliina</taxon>
        <taxon>Caryophylliidae</taxon>
        <taxon>Desmophyllum</taxon>
    </lineage>
</organism>
<dbReference type="AlphaFoldDB" id="A0A9W9ZS24"/>
<dbReference type="EMBL" id="MU825875">
    <property type="protein sequence ID" value="KAJ7386672.1"/>
    <property type="molecule type" value="Genomic_DNA"/>
</dbReference>
<gene>
    <name evidence="1" type="ORF">OS493_006678</name>
</gene>
<comment type="caution">
    <text evidence="1">The sequence shown here is derived from an EMBL/GenBank/DDBJ whole genome shotgun (WGS) entry which is preliminary data.</text>
</comment>